<evidence type="ECO:0000313" key="2">
    <source>
        <dbReference type="Proteomes" id="UP000479710"/>
    </source>
</evidence>
<keyword evidence="2" id="KW-1185">Reference proteome</keyword>
<proteinExistence type="predicted"/>
<organism evidence="1 2">
    <name type="scientific">Oryza meyeriana var. granulata</name>
    <dbReference type="NCBI Taxonomy" id="110450"/>
    <lineage>
        <taxon>Eukaryota</taxon>
        <taxon>Viridiplantae</taxon>
        <taxon>Streptophyta</taxon>
        <taxon>Embryophyta</taxon>
        <taxon>Tracheophyta</taxon>
        <taxon>Spermatophyta</taxon>
        <taxon>Magnoliopsida</taxon>
        <taxon>Liliopsida</taxon>
        <taxon>Poales</taxon>
        <taxon>Poaceae</taxon>
        <taxon>BOP clade</taxon>
        <taxon>Oryzoideae</taxon>
        <taxon>Oryzeae</taxon>
        <taxon>Oryzinae</taxon>
        <taxon>Oryza</taxon>
        <taxon>Oryza meyeriana</taxon>
    </lineage>
</organism>
<dbReference type="Proteomes" id="UP000479710">
    <property type="component" value="Unassembled WGS sequence"/>
</dbReference>
<dbReference type="EMBL" id="SPHZ02000012">
    <property type="protein sequence ID" value="KAF0888353.1"/>
    <property type="molecule type" value="Genomic_DNA"/>
</dbReference>
<reference evidence="1 2" key="1">
    <citation type="submission" date="2019-11" db="EMBL/GenBank/DDBJ databases">
        <title>Whole genome sequence of Oryza granulata.</title>
        <authorList>
            <person name="Li W."/>
        </authorList>
    </citation>
    <scope>NUCLEOTIDE SEQUENCE [LARGE SCALE GENOMIC DNA]</scope>
    <source>
        <strain evidence="2">cv. Menghai</strain>
        <tissue evidence="1">Leaf</tissue>
    </source>
</reference>
<comment type="caution">
    <text evidence="1">The sequence shown here is derived from an EMBL/GenBank/DDBJ whole genome shotgun (WGS) entry which is preliminary data.</text>
</comment>
<accession>A0A6G1BLP9</accession>
<name>A0A6G1BLP9_9ORYZ</name>
<sequence length="87" mass="9315">MGTYMLPIFFPGYPRAVLDKTEALCKGPDQVFDYQMTHEFTYPATLVSRHGTTTASALGLRELAASPSAVAPMLNSSKCQVRSGGSA</sequence>
<protein>
    <submittedName>
        <fullName evidence="1">Uncharacterized protein</fullName>
    </submittedName>
</protein>
<gene>
    <name evidence="1" type="ORF">E2562_014177</name>
</gene>
<evidence type="ECO:0000313" key="1">
    <source>
        <dbReference type="EMBL" id="KAF0888353.1"/>
    </source>
</evidence>
<dbReference type="AlphaFoldDB" id="A0A6G1BLP9"/>